<sequence>MSLLERSLEETPTWAVASVCAVFIIISVLIERGIHSLGKFFQSKQKKAMLEALEKIKSGNVNFSLSN</sequence>
<dbReference type="AlphaFoldDB" id="A0A251SDW3"/>
<evidence type="ECO:0000256" key="8">
    <source>
        <dbReference type="SAM" id="Phobius"/>
    </source>
</evidence>
<dbReference type="GO" id="GO:0006952">
    <property type="term" value="P:defense response"/>
    <property type="evidence" value="ECO:0007669"/>
    <property type="project" value="UniProtKB-KW"/>
</dbReference>
<dbReference type="OMA" id="SNGRAMW"/>
<dbReference type="InParanoid" id="A0A251SDW3"/>
<evidence type="ECO:0000256" key="7">
    <source>
        <dbReference type="ARBA" id="ARBA00023265"/>
    </source>
</evidence>
<evidence type="ECO:0000256" key="6">
    <source>
        <dbReference type="ARBA" id="ARBA00023136"/>
    </source>
</evidence>
<comment type="subcellular location">
    <subcellularLocation>
        <location evidence="1">Membrane</location>
        <topology evidence="1">Multi-pass membrane protein</topology>
    </subcellularLocation>
</comment>
<dbReference type="Pfam" id="PF03094">
    <property type="entry name" value="Mlo"/>
    <property type="match status" value="1"/>
</dbReference>
<dbReference type="Proteomes" id="UP000215914">
    <property type="component" value="Chromosome 14"/>
</dbReference>
<keyword evidence="10" id="KW-1185">Reference proteome</keyword>
<proteinExistence type="inferred from homology"/>
<dbReference type="STRING" id="4232.A0A251SDW3"/>
<evidence type="ECO:0000256" key="2">
    <source>
        <dbReference type="ARBA" id="ARBA00006574"/>
    </source>
</evidence>
<evidence type="ECO:0000256" key="3">
    <source>
        <dbReference type="ARBA" id="ARBA00022692"/>
    </source>
</evidence>
<dbReference type="EMBL" id="CM007903">
    <property type="protein sequence ID" value="OTF96828.1"/>
    <property type="molecule type" value="Genomic_DNA"/>
</dbReference>
<keyword evidence="6 8" id="KW-0472">Membrane</keyword>
<dbReference type="InterPro" id="IPR004326">
    <property type="entry name" value="Mlo"/>
</dbReference>
<reference evidence="10" key="1">
    <citation type="journal article" date="2017" name="Nature">
        <title>The sunflower genome provides insights into oil metabolism, flowering and Asterid evolution.</title>
        <authorList>
            <person name="Badouin H."/>
            <person name="Gouzy J."/>
            <person name="Grassa C.J."/>
            <person name="Murat F."/>
            <person name="Staton S.E."/>
            <person name="Cottret L."/>
            <person name="Lelandais-Briere C."/>
            <person name="Owens G.L."/>
            <person name="Carrere S."/>
            <person name="Mayjonade B."/>
            <person name="Legrand L."/>
            <person name="Gill N."/>
            <person name="Kane N.C."/>
            <person name="Bowers J.E."/>
            <person name="Hubner S."/>
            <person name="Bellec A."/>
            <person name="Berard A."/>
            <person name="Berges H."/>
            <person name="Blanchet N."/>
            <person name="Boniface M.C."/>
            <person name="Brunel D."/>
            <person name="Catrice O."/>
            <person name="Chaidir N."/>
            <person name="Claudel C."/>
            <person name="Donnadieu C."/>
            <person name="Faraut T."/>
            <person name="Fievet G."/>
            <person name="Helmstetter N."/>
            <person name="King M."/>
            <person name="Knapp S.J."/>
            <person name="Lai Z."/>
            <person name="Le Paslier M.C."/>
            <person name="Lippi Y."/>
            <person name="Lorenzon L."/>
            <person name="Mandel J.R."/>
            <person name="Marage G."/>
            <person name="Marchand G."/>
            <person name="Marquand E."/>
            <person name="Bret-Mestries E."/>
            <person name="Morien E."/>
            <person name="Nambeesan S."/>
            <person name="Nguyen T."/>
            <person name="Pegot-Espagnet P."/>
            <person name="Pouilly N."/>
            <person name="Raftis F."/>
            <person name="Sallet E."/>
            <person name="Schiex T."/>
            <person name="Thomas J."/>
            <person name="Vandecasteele C."/>
            <person name="Vares D."/>
            <person name="Vear F."/>
            <person name="Vautrin S."/>
            <person name="Crespi M."/>
            <person name="Mangin B."/>
            <person name="Burke J.M."/>
            <person name="Salse J."/>
            <person name="Munos S."/>
            <person name="Vincourt P."/>
            <person name="Rieseberg L.H."/>
            <person name="Langlade N.B."/>
        </authorList>
    </citation>
    <scope>NUCLEOTIDE SEQUENCE [LARGE SCALE GENOMIC DNA]</scope>
    <source>
        <strain evidence="10">cv. SF193</strain>
    </source>
</reference>
<evidence type="ECO:0000256" key="1">
    <source>
        <dbReference type="ARBA" id="ARBA00004141"/>
    </source>
</evidence>
<dbReference type="GO" id="GO:0016020">
    <property type="term" value="C:membrane"/>
    <property type="evidence" value="ECO:0007669"/>
    <property type="project" value="UniProtKB-SubCell"/>
</dbReference>
<dbReference type="PANTHER" id="PTHR31942:SF82">
    <property type="entry name" value="MLO PROTEIN HOMOLOG 1"/>
    <property type="match status" value="1"/>
</dbReference>
<keyword evidence="3 8" id="KW-0812">Transmembrane</keyword>
<keyword evidence="4" id="KW-0611">Plant defense</keyword>
<evidence type="ECO:0000256" key="4">
    <source>
        <dbReference type="ARBA" id="ARBA00022821"/>
    </source>
</evidence>
<evidence type="ECO:0000313" key="10">
    <source>
        <dbReference type="Proteomes" id="UP000215914"/>
    </source>
</evidence>
<keyword evidence="7" id="KW-0568">Pathogenesis-related protein</keyword>
<evidence type="ECO:0000256" key="5">
    <source>
        <dbReference type="ARBA" id="ARBA00022989"/>
    </source>
</evidence>
<dbReference type="PANTHER" id="PTHR31942">
    <property type="entry name" value="MLO-LIKE PROTEIN 1"/>
    <property type="match status" value="1"/>
</dbReference>
<organism evidence="9 10">
    <name type="scientific">Helianthus annuus</name>
    <name type="common">Common sunflower</name>
    <dbReference type="NCBI Taxonomy" id="4232"/>
    <lineage>
        <taxon>Eukaryota</taxon>
        <taxon>Viridiplantae</taxon>
        <taxon>Streptophyta</taxon>
        <taxon>Embryophyta</taxon>
        <taxon>Tracheophyta</taxon>
        <taxon>Spermatophyta</taxon>
        <taxon>Magnoliopsida</taxon>
        <taxon>eudicotyledons</taxon>
        <taxon>Gunneridae</taxon>
        <taxon>Pentapetalae</taxon>
        <taxon>asterids</taxon>
        <taxon>campanulids</taxon>
        <taxon>Asterales</taxon>
        <taxon>Asteraceae</taxon>
        <taxon>Asteroideae</taxon>
        <taxon>Heliantheae alliance</taxon>
        <taxon>Heliantheae</taxon>
        <taxon>Helianthus</taxon>
    </lineage>
</organism>
<gene>
    <name evidence="9" type="ORF">HannXRQ_Chr14g0427851</name>
</gene>
<protein>
    <submittedName>
        <fullName evidence="9">Putative mlo-related protein</fullName>
    </submittedName>
</protein>
<accession>A0A251SDW3</accession>
<name>A0A251SDW3_HELAN</name>
<keyword evidence="5 8" id="KW-1133">Transmembrane helix</keyword>
<comment type="similarity">
    <text evidence="2">Belongs to the MLO family.</text>
</comment>
<evidence type="ECO:0000313" key="9">
    <source>
        <dbReference type="EMBL" id="OTF96828.1"/>
    </source>
</evidence>
<feature type="transmembrane region" description="Helical" evidence="8">
    <location>
        <begin position="12"/>
        <end position="30"/>
    </location>
</feature>